<dbReference type="AlphaFoldDB" id="A0A811YLB8"/>
<protein>
    <submittedName>
        <fullName evidence="3">(raccoon dog) hypothetical protein</fullName>
    </submittedName>
</protein>
<evidence type="ECO:0000313" key="4">
    <source>
        <dbReference type="Proteomes" id="UP000645828"/>
    </source>
</evidence>
<feature type="compositionally biased region" description="Basic and acidic residues" evidence="1">
    <location>
        <begin position="99"/>
        <end position="109"/>
    </location>
</feature>
<proteinExistence type="predicted"/>
<accession>A0A811YLB8</accession>
<dbReference type="Proteomes" id="UP000645828">
    <property type="component" value="Unassembled WGS sequence"/>
</dbReference>
<reference evidence="3" key="1">
    <citation type="submission" date="2020-12" db="EMBL/GenBank/DDBJ databases">
        <authorList>
            <consortium name="Molecular Ecology Group"/>
        </authorList>
    </citation>
    <scope>NUCLEOTIDE SEQUENCE</scope>
    <source>
        <strain evidence="3">TBG_1078</strain>
    </source>
</reference>
<gene>
    <name evidence="3" type="ORF">NYPRO_LOCUS8037</name>
</gene>
<feature type="signal peptide" evidence="2">
    <location>
        <begin position="1"/>
        <end position="25"/>
    </location>
</feature>
<feature type="chain" id="PRO_5032389368" evidence="2">
    <location>
        <begin position="26"/>
        <end position="109"/>
    </location>
</feature>
<comment type="caution">
    <text evidence="3">The sequence shown here is derived from an EMBL/GenBank/DDBJ whole genome shotgun (WGS) entry which is preliminary data.</text>
</comment>
<evidence type="ECO:0000256" key="2">
    <source>
        <dbReference type="SAM" id="SignalP"/>
    </source>
</evidence>
<dbReference type="EMBL" id="CAJHUB010000675">
    <property type="protein sequence ID" value="CAD7675242.1"/>
    <property type="molecule type" value="Genomic_DNA"/>
</dbReference>
<feature type="compositionally biased region" description="Polar residues" evidence="1">
    <location>
        <begin position="86"/>
        <end position="96"/>
    </location>
</feature>
<sequence length="109" mass="12584">MVFLRHNCVFLALSWISFHLQLYMCVYTHTHTHTFVFPSGGSMLSLQCNDLELQNKTLVDKKFPKTRDRHARAPQQEGKAVHNVPDLNTKTRQNAAESPHNKENTPKLK</sequence>
<keyword evidence="2" id="KW-0732">Signal</keyword>
<feature type="region of interest" description="Disordered" evidence="1">
    <location>
        <begin position="62"/>
        <end position="109"/>
    </location>
</feature>
<name>A0A811YLB8_NYCPR</name>
<evidence type="ECO:0000313" key="3">
    <source>
        <dbReference type="EMBL" id="CAD7675242.1"/>
    </source>
</evidence>
<evidence type="ECO:0000256" key="1">
    <source>
        <dbReference type="SAM" id="MobiDB-lite"/>
    </source>
</evidence>
<organism evidence="3 4">
    <name type="scientific">Nyctereutes procyonoides</name>
    <name type="common">Raccoon dog</name>
    <name type="synonym">Canis procyonoides</name>
    <dbReference type="NCBI Taxonomy" id="34880"/>
    <lineage>
        <taxon>Eukaryota</taxon>
        <taxon>Metazoa</taxon>
        <taxon>Chordata</taxon>
        <taxon>Craniata</taxon>
        <taxon>Vertebrata</taxon>
        <taxon>Euteleostomi</taxon>
        <taxon>Mammalia</taxon>
        <taxon>Eutheria</taxon>
        <taxon>Laurasiatheria</taxon>
        <taxon>Carnivora</taxon>
        <taxon>Caniformia</taxon>
        <taxon>Canidae</taxon>
        <taxon>Nyctereutes</taxon>
    </lineage>
</organism>
<keyword evidence="4" id="KW-1185">Reference proteome</keyword>